<dbReference type="GO" id="GO:0003998">
    <property type="term" value="F:acylphosphatase activity"/>
    <property type="evidence" value="ECO:0007669"/>
    <property type="project" value="UniProtKB-EC"/>
</dbReference>
<feature type="active site" evidence="5">
    <location>
        <position position="17"/>
    </location>
</feature>
<keyword evidence="5 6" id="KW-0378">Hydrolase</keyword>
<evidence type="ECO:0000256" key="3">
    <source>
        <dbReference type="ARBA" id="ARBA00015991"/>
    </source>
</evidence>
<sequence>MRIHGIIHGRVQGVGFRFSAKQYAVKHNLCGWVKNKLDGTVEIEVEGKKSEMDSFLSELKRGFHPAIKVTDMILTPLDKEVGYQEFHIKH</sequence>
<evidence type="ECO:0000256" key="1">
    <source>
        <dbReference type="ARBA" id="ARBA00005614"/>
    </source>
</evidence>
<dbReference type="SUPFAM" id="SSF54975">
    <property type="entry name" value="Acylphosphatase/BLUF domain-like"/>
    <property type="match status" value="1"/>
</dbReference>
<dbReference type="InterPro" id="IPR036046">
    <property type="entry name" value="Acylphosphatase-like_dom_sf"/>
</dbReference>
<evidence type="ECO:0000256" key="7">
    <source>
        <dbReference type="RuleBase" id="RU004168"/>
    </source>
</evidence>
<name>A0A1H9ZBL4_9BACI</name>
<dbReference type="InterPro" id="IPR020456">
    <property type="entry name" value="Acylphosphatase"/>
</dbReference>
<dbReference type="RefSeq" id="WP_090866782.1">
    <property type="nucleotide sequence ID" value="NZ_FOHE01000002.1"/>
</dbReference>
<evidence type="ECO:0000313" key="9">
    <source>
        <dbReference type="EMBL" id="SES79014.1"/>
    </source>
</evidence>
<dbReference type="EC" id="3.6.1.7" evidence="2 5"/>
<evidence type="ECO:0000256" key="4">
    <source>
        <dbReference type="ARBA" id="ARBA00047645"/>
    </source>
</evidence>
<protein>
    <recommendedName>
        <fullName evidence="3 5">Acylphosphatase</fullName>
        <ecNumber evidence="2 5">3.6.1.7</ecNumber>
    </recommendedName>
</protein>
<dbReference type="PROSITE" id="PS00150">
    <property type="entry name" value="ACYLPHOSPHATASE_1"/>
    <property type="match status" value="1"/>
</dbReference>
<evidence type="ECO:0000256" key="2">
    <source>
        <dbReference type="ARBA" id="ARBA00012150"/>
    </source>
</evidence>
<dbReference type="Pfam" id="PF00708">
    <property type="entry name" value="Acylphosphatase"/>
    <property type="match status" value="1"/>
</dbReference>
<dbReference type="OrthoDB" id="9808093at2"/>
<evidence type="ECO:0000313" key="10">
    <source>
        <dbReference type="Proteomes" id="UP000198618"/>
    </source>
</evidence>
<dbReference type="Proteomes" id="UP000198618">
    <property type="component" value="Unassembled WGS sequence"/>
</dbReference>
<keyword evidence="10" id="KW-1185">Reference proteome</keyword>
<reference evidence="9 10" key="1">
    <citation type="submission" date="2016-10" db="EMBL/GenBank/DDBJ databases">
        <authorList>
            <person name="de Groot N.N."/>
        </authorList>
    </citation>
    <scope>NUCLEOTIDE SEQUENCE [LARGE SCALE GENOMIC DNA]</scope>
    <source>
        <strain evidence="9 10">IBRC-M 10780</strain>
    </source>
</reference>
<dbReference type="PANTHER" id="PTHR47268">
    <property type="entry name" value="ACYLPHOSPHATASE"/>
    <property type="match status" value="1"/>
</dbReference>
<dbReference type="EMBL" id="FOHE01000002">
    <property type="protein sequence ID" value="SES79014.1"/>
    <property type="molecule type" value="Genomic_DNA"/>
</dbReference>
<dbReference type="InterPro" id="IPR017968">
    <property type="entry name" value="Acylphosphatase_CS"/>
</dbReference>
<comment type="similarity">
    <text evidence="1 7">Belongs to the acylphosphatase family.</text>
</comment>
<comment type="catalytic activity">
    <reaction evidence="4 5 6">
        <text>an acyl phosphate + H2O = a carboxylate + phosphate + H(+)</text>
        <dbReference type="Rhea" id="RHEA:14965"/>
        <dbReference type="ChEBI" id="CHEBI:15377"/>
        <dbReference type="ChEBI" id="CHEBI:15378"/>
        <dbReference type="ChEBI" id="CHEBI:29067"/>
        <dbReference type="ChEBI" id="CHEBI:43474"/>
        <dbReference type="ChEBI" id="CHEBI:59918"/>
        <dbReference type="EC" id="3.6.1.7"/>
    </reaction>
</comment>
<accession>A0A1H9ZBL4</accession>
<dbReference type="AlphaFoldDB" id="A0A1H9ZBL4"/>
<gene>
    <name evidence="9" type="ORF">SAMN05216389_102186</name>
</gene>
<organism evidence="9 10">
    <name type="scientific">Oceanobacillus limi</name>
    <dbReference type="NCBI Taxonomy" id="930131"/>
    <lineage>
        <taxon>Bacteria</taxon>
        <taxon>Bacillati</taxon>
        <taxon>Bacillota</taxon>
        <taxon>Bacilli</taxon>
        <taxon>Bacillales</taxon>
        <taxon>Bacillaceae</taxon>
        <taxon>Oceanobacillus</taxon>
    </lineage>
</organism>
<dbReference type="PROSITE" id="PS00151">
    <property type="entry name" value="ACYLPHOSPHATASE_2"/>
    <property type="match status" value="1"/>
</dbReference>
<proteinExistence type="inferred from homology"/>
<dbReference type="PANTHER" id="PTHR47268:SF4">
    <property type="entry name" value="ACYLPHOSPHATASE"/>
    <property type="match status" value="1"/>
</dbReference>
<feature type="active site" evidence="5">
    <location>
        <position position="35"/>
    </location>
</feature>
<dbReference type="InterPro" id="IPR001792">
    <property type="entry name" value="Acylphosphatase-like_dom"/>
</dbReference>
<feature type="domain" description="Acylphosphatase-like" evidence="8">
    <location>
        <begin position="2"/>
        <end position="90"/>
    </location>
</feature>
<evidence type="ECO:0000256" key="5">
    <source>
        <dbReference type="PROSITE-ProRule" id="PRU00520"/>
    </source>
</evidence>
<dbReference type="Gene3D" id="3.30.70.100">
    <property type="match status" value="1"/>
</dbReference>
<evidence type="ECO:0000259" key="8">
    <source>
        <dbReference type="PROSITE" id="PS51160"/>
    </source>
</evidence>
<dbReference type="PRINTS" id="PR00112">
    <property type="entry name" value="ACYLPHPHTASE"/>
</dbReference>
<evidence type="ECO:0000256" key="6">
    <source>
        <dbReference type="RuleBase" id="RU000553"/>
    </source>
</evidence>
<dbReference type="STRING" id="930131.SAMN05216389_102186"/>
<dbReference type="PROSITE" id="PS51160">
    <property type="entry name" value="ACYLPHOSPHATASE_3"/>
    <property type="match status" value="1"/>
</dbReference>